<accession>A0A1I2KSG7</accession>
<dbReference type="OrthoDB" id="871648at2"/>
<evidence type="ECO:0000259" key="1">
    <source>
        <dbReference type="Pfam" id="PF20530"/>
    </source>
</evidence>
<dbReference type="STRING" id="35752.SAMN05421541_118114"/>
<gene>
    <name evidence="2" type="ORF">SAMN05421541_118114</name>
</gene>
<reference evidence="2 3" key="1">
    <citation type="submission" date="2016-10" db="EMBL/GenBank/DDBJ databases">
        <authorList>
            <person name="de Groot N.N."/>
        </authorList>
    </citation>
    <scope>NUCLEOTIDE SEQUENCE [LARGE SCALE GENOMIC DNA]</scope>
    <source>
        <strain evidence="2 3">DSM 43019</strain>
    </source>
</reference>
<proteinExistence type="predicted"/>
<sequence length="452" mass="47739">MKLTHAQEAMAAAIEDQWLAAAVQTGDATREAAEKGVRDSYLLAGHEAPDRIYWFGSPRAGAVAVALLSGRLSVPDLPPAVTPPAVTPPAASADPVAVTAASSSTPSTSSAAFAAPPAASSAPLSARVVAAASPGSAASGGSGPGADLLAEVVGELLRQGWVPGETAGPSLRRQVRTEPWAAARRAAVETLGSDGWAQLSAAAGRRSWGLVMDLIAGRLRLRLGEDLAAAFPGDDGRAARMPVLDAIYGQHDGPWLSTFEAADRLFPEAGLMTGLAGLAAVARNAGWWWANETAAVLTDRPTTLTRDNVGRLHRGEGAALEFRDGYGLWAWRGMPIPADLASELPALTIDRIRSEGNAEIRRVMLEHYGYDRYLRDAGARKLGSDETGTLWYLDLPGDEPLVMVEVVNSTPEPDGTSRIYWLRVPPRTRSAREGVAWTFGLTAEEYQPLVQT</sequence>
<evidence type="ECO:0000313" key="2">
    <source>
        <dbReference type="EMBL" id="SFF69964.1"/>
    </source>
</evidence>
<dbReference type="AlphaFoldDB" id="A0A1I2KSG7"/>
<dbReference type="InterPro" id="IPR046633">
    <property type="entry name" value="DUF6745"/>
</dbReference>
<organism evidence="2 3">
    <name type="scientific">Actinoplanes philippinensis</name>
    <dbReference type="NCBI Taxonomy" id="35752"/>
    <lineage>
        <taxon>Bacteria</taxon>
        <taxon>Bacillati</taxon>
        <taxon>Actinomycetota</taxon>
        <taxon>Actinomycetes</taxon>
        <taxon>Micromonosporales</taxon>
        <taxon>Micromonosporaceae</taxon>
        <taxon>Actinoplanes</taxon>
    </lineage>
</organism>
<dbReference type="EMBL" id="FONV01000018">
    <property type="protein sequence ID" value="SFF69964.1"/>
    <property type="molecule type" value="Genomic_DNA"/>
</dbReference>
<dbReference type="Proteomes" id="UP000199645">
    <property type="component" value="Unassembled WGS sequence"/>
</dbReference>
<protein>
    <recommendedName>
        <fullName evidence="1">DUF6745 domain-containing protein</fullName>
    </recommendedName>
</protein>
<evidence type="ECO:0000313" key="3">
    <source>
        <dbReference type="Proteomes" id="UP000199645"/>
    </source>
</evidence>
<keyword evidence="3" id="KW-1185">Reference proteome</keyword>
<name>A0A1I2KSG7_9ACTN</name>
<dbReference type="Pfam" id="PF20530">
    <property type="entry name" value="DUF6745"/>
    <property type="match status" value="1"/>
</dbReference>
<dbReference type="RefSeq" id="WP_093620924.1">
    <property type="nucleotide sequence ID" value="NZ_BOMT01000090.1"/>
</dbReference>
<feature type="domain" description="DUF6745" evidence="1">
    <location>
        <begin position="240"/>
        <end position="452"/>
    </location>
</feature>